<evidence type="ECO:0000313" key="10">
    <source>
        <dbReference type="Proteomes" id="UP000177395"/>
    </source>
</evidence>
<dbReference type="GO" id="GO:0046933">
    <property type="term" value="F:proton-transporting ATP synthase activity, rotational mechanism"/>
    <property type="evidence" value="ECO:0007669"/>
    <property type="project" value="InterPro"/>
</dbReference>
<dbReference type="Gene3D" id="2.60.15.10">
    <property type="entry name" value="F0F1 ATP synthase delta/epsilon subunit, N-terminal"/>
    <property type="match status" value="1"/>
</dbReference>
<protein>
    <recommendedName>
        <fullName evidence="8">ATP synthase F1 complex delta/epsilon subunit N-terminal domain-containing protein</fullName>
    </recommendedName>
</protein>
<comment type="subcellular location">
    <subcellularLocation>
        <location evidence="1">Endomembrane system</location>
        <topology evidence="1">Peripheral membrane protein</topology>
    </subcellularLocation>
</comment>
<comment type="similarity">
    <text evidence="2">Belongs to the ATPase epsilon chain family.</text>
</comment>
<sequence length="80" mass="8476">MKLLNLTISRVDMPIFDGEAVSVTVPGTAGDMTLLADHAPIISPLKAGTIMIKKESGEQESISIDSGVLEMNNNHATILI</sequence>
<evidence type="ECO:0000256" key="6">
    <source>
        <dbReference type="ARBA" id="ARBA00023196"/>
    </source>
</evidence>
<dbReference type="Pfam" id="PF02823">
    <property type="entry name" value="ATP-synt_DE_N"/>
    <property type="match status" value="1"/>
</dbReference>
<evidence type="ECO:0000259" key="8">
    <source>
        <dbReference type="Pfam" id="PF02823"/>
    </source>
</evidence>
<name>A0A1F6FJX5_9BACT</name>
<evidence type="ECO:0000256" key="1">
    <source>
        <dbReference type="ARBA" id="ARBA00004184"/>
    </source>
</evidence>
<evidence type="ECO:0000256" key="5">
    <source>
        <dbReference type="ARBA" id="ARBA00023136"/>
    </source>
</evidence>
<keyword evidence="5" id="KW-0472">Membrane</keyword>
<gene>
    <name evidence="9" type="ORF">A2392_01680</name>
</gene>
<dbReference type="GO" id="GO:0045259">
    <property type="term" value="C:proton-transporting ATP synthase complex"/>
    <property type="evidence" value="ECO:0007669"/>
    <property type="project" value="UniProtKB-KW"/>
</dbReference>
<comment type="caution">
    <text evidence="9">The sequence shown here is derived from an EMBL/GenBank/DDBJ whole genome shotgun (WGS) entry which is preliminary data.</text>
</comment>
<dbReference type="PANTHER" id="PTHR13822:SF10">
    <property type="entry name" value="ATP SYNTHASE EPSILON CHAIN, CHLOROPLASTIC"/>
    <property type="match status" value="1"/>
</dbReference>
<evidence type="ECO:0000256" key="2">
    <source>
        <dbReference type="ARBA" id="ARBA00005712"/>
    </source>
</evidence>
<dbReference type="Proteomes" id="UP000177395">
    <property type="component" value="Unassembled WGS sequence"/>
</dbReference>
<keyword evidence="7" id="KW-0066">ATP synthesis</keyword>
<dbReference type="SUPFAM" id="SSF51344">
    <property type="entry name" value="Epsilon subunit of F1F0-ATP synthase N-terminal domain"/>
    <property type="match status" value="1"/>
</dbReference>
<dbReference type="EMBL" id="MFMS01000002">
    <property type="protein sequence ID" value="OGG86153.1"/>
    <property type="molecule type" value="Genomic_DNA"/>
</dbReference>
<dbReference type="AlphaFoldDB" id="A0A1F6FJX5"/>
<dbReference type="PANTHER" id="PTHR13822">
    <property type="entry name" value="ATP SYNTHASE DELTA/EPSILON CHAIN"/>
    <property type="match status" value="1"/>
</dbReference>
<evidence type="ECO:0000256" key="4">
    <source>
        <dbReference type="ARBA" id="ARBA00023065"/>
    </source>
</evidence>
<organism evidence="9 10">
    <name type="scientific">Candidatus Kaiserbacteria bacterium RIFOXYB1_FULL_46_14</name>
    <dbReference type="NCBI Taxonomy" id="1798531"/>
    <lineage>
        <taxon>Bacteria</taxon>
        <taxon>Candidatus Kaiseribacteriota</taxon>
    </lineage>
</organism>
<evidence type="ECO:0000256" key="7">
    <source>
        <dbReference type="ARBA" id="ARBA00023310"/>
    </source>
</evidence>
<evidence type="ECO:0000256" key="3">
    <source>
        <dbReference type="ARBA" id="ARBA00022448"/>
    </source>
</evidence>
<dbReference type="CDD" id="cd12152">
    <property type="entry name" value="F1-ATPase_delta"/>
    <property type="match status" value="1"/>
</dbReference>
<accession>A0A1F6FJX5</accession>
<dbReference type="STRING" id="1798531.A2392_01680"/>
<dbReference type="GO" id="GO:0012505">
    <property type="term" value="C:endomembrane system"/>
    <property type="evidence" value="ECO:0007669"/>
    <property type="project" value="UniProtKB-SubCell"/>
</dbReference>
<dbReference type="InterPro" id="IPR020546">
    <property type="entry name" value="ATP_synth_F1_dsu/esu_N"/>
</dbReference>
<feature type="domain" description="ATP synthase F1 complex delta/epsilon subunit N-terminal" evidence="8">
    <location>
        <begin position="4"/>
        <end position="79"/>
    </location>
</feature>
<keyword evidence="4" id="KW-0406">Ion transport</keyword>
<keyword evidence="3" id="KW-0813">Transport</keyword>
<reference evidence="9 10" key="1">
    <citation type="journal article" date="2016" name="Nat. Commun.">
        <title>Thousands of microbial genomes shed light on interconnected biogeochemical processes in an aquifer system.</title>
        <authorList>
            <person name="Anantharaman K."/>
            <person name="Brown C.T."/>
            <person name="Hug L.A."/>
            <person name="Sharon I."/>
            <person name="Castelle C.J."/>
            <person name="Probst A.J."/>
            <person name="Thomas B.C."/>
            <person name="Singh A."/>
            <person name="Wilkins M.J."/>
            <person name="Karaoz U."/>
            <person name="Brodie E.L."/>
            <person name="Williams K.H."/>
            <person name="Hubbard S.S."/>
            <person name="Banfield J.F."/>
        </authorList>
    </citation>
    <scope>NUCLEOTIDE SEQUENCE [LARGE SCALE GENOMIC DNA]</scope>
</reference>
<proteinExistence type="inferred from homology"/>
<evidence type="ECO:0000313" key="9">
    <source>
        <dbReference type="EMBL" id="OGG86153.1"/>
    </source>
</evidence>
<dbReference type="InterPro" id="IPR036771">
    <property type="entry name" value="ATPsynth_dsu/esu_N"/>
</dbReference>
<dbReference type="InterPro" id="IPR001469">
    <property type="entry name" value="ATP_synth_F1_dsu/esu"/>
</dbReference>
<keyword evidence="6" id="KW-0139">CF(1)</keyword>